<sequence>MATGPLHTAAGVADMTDDIFFKSIREDIFKAMEYQSRPALRFVTKHHLGGVWTTPRLENFCRVARLEGMIKPTEMIEYLRKNLLRTLSILVYIHWEYWDKFHRIFFDHVIAPPLARVDRSMKEYGQAELEREDFLGDSMLANAFLDFRDQFFPIVIKEGMVKVYREGRRLPFMELQNGVVELGEGGYGKVRKEIIAIMQYRRDTGRQVEICPVARKVLVQKEDFQKETENLEYLKRSLLKHDRIATFLAIISVETGLSTEFNILSELADMNLQEFLDGRHNEFTVTPQSLMSECAHLADALRFLHKGIEIPRDAISDAGSQEGPMTCHHMDLKPENILLYKHPRYPVCIWKISDFGISRIKESVSRQPKGKQRNDKSLLEVPRMLGELKRSMNSQKGQTSRTNAKRNSGTWQAPEVHQSPEKVVGIESDVWSFGCILVSIVALALGPNELASLETTRGKTKQGIHYDYVNDDRFYRTRDGVMELNPHIESWVDFLPQRQGHNTDITTFLLNSRDILFSTLKIKPEDRINSGNLHLALKRIFYAPSNGADRAVSATNKSTQSSEPAPVPSLKKLEASSAHIAVNPELIDGESGSHTETQLQSNSQITTESPNSHPSLDQRAEIQEDTISQDQTPTLISQGKGRETLHTPVMEADASKVYLHADMPTPASEGRESPLFGTPRISIQDRSQDTGVSGPSNLRERTNVSIPDRHIDRIGTLPLESNCTLFGGVGKKRSLAKRPTFPSEKVAGIGSSKKDFAPEHDVPPNAVVTNGYHPNLSNGCASKGTPGTLALESHSASATPRSRSIPPKTAKSTPSVTKSPPNWLPTSEMARIRPQFPHSRVNSLRSEAHQSTHTSSSSGISSFTGQLGPATFQLHPPNVKNVTRTIISSDCTWVAFLSSTNIYLYAIRGEEHPRLELPRPDGWKWISVSISGDFILAVGQVAKGGTVFRKYEIIADAENDASFEIEPADGSRESSVEGGVISCKGYVLYQQQSAVLLAHMEFSEFAYVRAIDLCCSPEIDIRPQLLPTEGKVRRSWFNESGTWAYAWSVKQANHYIKAWNVSNPDISRQIIHPIPEHQNHGDPVRAVLSFPKSVGFVLWKSHNNILIAPHNCTDRWGQNLSKLDDLQALAITPSEDHIVYIRVKWKFFAARKTKLYIRRMEVDRDGNVVLLPPRKVLLNHLFQHGSSTLSVASDKRDVRCFVVHITGDVEKVVFDAHALLDTSGL</sequence>
<dbReference type="SMART" id="SM00220">
    <property type="entry name" value="S_TKc"/>
    <property type="match status" value="1"/>
</dbReference>
<feature type="compositionally biased region" description="Low complexity" evidence="1">
    <location>
        <begin position="851"/>
        <end position="862"/>
    </location>
</feature>
<dbReference type="PROSITE" id="PS00108">
    <property type="entry name" value="PROTEIN_KINASE_ST"/>
    <property type="match status" value="1"/>
</dbReference>
<reference evidence="3 4" key="1">
    <citation type="submission" date="2016-03" db="EMBL/GenBank/DDBJ databases">
        <authorList>
            <person name="Ploux O."/>
        </authorList>
    </citation>
    <scope>NUCLEOTIDE SEQUENCE [LARGE SCALE GENOMIC DNA]</scope>
    <source>
        <strain evidence="3 4">UAMH 11012</strain>
    </source>
</reference>
<dbReference type="EMBL" id="FJOG01000002">
    <property type="protein sequence ID" value="CZR51481.1"/>
    <property type="molecule type" value="Genomic_DNA"/>
</dbReference>
<feature type="region of interest" description="Disordered" evidence="1">
    <location>
        <begin position="391"/>
        <end position="416"/>
    </location>
</feature>
<dbReference type="Gene3D" id="1.10.510.10">
    <property type="entry name" value="Transferase(Phosphotransferase) domain 1"/>
    <property type="match status" value="1"/>
</dbReference>
<dbReference type="Proteomes" id="UP000184330">
    <property type="component" value="Unassembled WGS sequence"/>
</dbReference>
<dbReference type="GO" id="GO:0005524">
    <property type="term" value="F:ATP binding"/>
    <property type="evidence" value="ECO:0007669"/>
    <property type="project" value="InterPro"/>
</dbReference>
<evidence type="ECO:0000313" key="4">
    <source>
        <dbReference type="Proteomes" id="UP000184330"/>
    </source>
</evidence>
<evidence type="ECO:0000259" key="2">
    <source>
        <dbReference type="PROSITE" id="PS50011"/>
    </source>
</evidence>
<feature type="region of interest" description="Disordered" evidence="1">
    <location>
        <begin position="778"/>
        <end position="862"/>
    </location>
</feature>
<dbReference type="InterPro" id="IPR008271">
    <property type="entry name" value="Ser/Thr_kinase_AS"/>
</dbReference>
<accession>A0A1L7WFD4</accession>
<gene>
    <name evidence="3" type="ORF">PAC_01357</name>
</gene>
<organism evidence="3 4">
    <name type="scientific">Phialocephala subalpina</name>
    <dbReference type="NCBI Taxonomy" id="576137"/>
    <lineage>
        <taxon>Eukaryota</taxon>
        <taxon>Fungi</taxon>
        <taxon>Dikarya</taxon>
        <taxon>Ascomycota</taxon>
        <taxon>Pezizomycotina</taxon>
        <taxon>Leotiomycetes</taxon>
        <taxon>Helotiales</taxon>
        <taxon>Mollisiaceae</taxon>
        <taxon>Phialocephala</taxon>
        <taxon>Phialocephala fortinii species complex</taxon>
    </lineage>
</organism>
<feature type="region of interest" description="Disordered" evidence="1">
    <location>
        <begin position="587"/>
        <end position="616"/>
    </location>
</feature>
<dbReference type="PROSITE" id="PS50011">
    <property type="entry name" value="PROTEIN_KINASE_DOM"/>
    <property type="match status" value="1"/>
</dbReference>
<dbReference type="GO" id="GO:0004674">
    <property type="term" value="F:protein serine/threonine kinase activity"/>
    <property type="evidence" value="ECO:0007669"/>
    <property type="project" value="TreeGrafter"/>
</dbReference>
<dbReference type="PANTHER" id="PTHR24359">
    <property type="entry name" value="SERINE/THREONINE-PROTEIN KINASE SBK1"/>
    <property type="match status" value="1"/>
</dbReference>
<dbReference type="InterPro" id="IPR011009">
    <property type="entry name" value="Kinase-like_dom_sf"/>
</dbReference>
<proteinExistence type="predicted"/>
<protein>
    <recommendedName>
        <fullName evidence="2">Protein kinase domain-containing protein</fullName>
    </recommendedName>
</protein>
<dbReference type="OrthoDB" id="5986190at2759"/>
<feature type="domain" description="Protein kinase" evidence="2">
    <location>
        <begin position="176"/>
        <end position="542"/>
    </location>
</feature>
<keyword evidence="4" id="KW-1185">Reference proteome</keyword>
<feature type="compositionally biased region" description="Polar residues" evidence="1">
    <location>
        <begin position="391"/>
        <end position="411"/>
    </location>
</feature>
<feature type="compositionally biased region" description="Polar residues" evidence="1">
    <location>
        <begin position="592"/>
        <end position="615"/>
    </location>
</feature>
<evidence type="ECO:0000313" key="3">
    <source>
        <dbReference type="EMBL" id="CZR51481.1"/>
    </source>
</evidence>
<dbReference type="AlphaFoldDB" id="A0A1L7WFD4"/>
<evidence type="ECO:0000256" key="1">
    <source>
        <dbReference type="SAM" id="MobiDB-lite"/>
    </source>
</evidence>
<name>A0A1L7WFD4_9HELO</name>
<dbReference type="SUPFAM" id="SSF56112">
    <property type="entry name" value="Protein kinase-like (PK-like)"/>
    <property type="match status" value="1"/>
</dbReference>
<dbReference type="InterPro" id="IPR000719">
    <property type="entry name" value="Prot_kinase_dom"/>
</dbReference>
<feature type="compositionally biased region" description="Polar residues" evidence="1">
    <location>
        <begin position="810"/>
        <end position="820"/>
    </location>
</feature>
<dbReference type="PANTHER" id="PTHR24359:SF1">
    <property type="entry name" value="INHIBITOR OF NUCLEAR FACTOR KAPPA-B KINASE EPSILON SUBUNIT HOMOLOG 1-RELATED"/>
    <property type="match status" value="1"/>
</dbReference>
<dbReference type="Pfam" id="PF00069">
    <property type="entry name" value="Pkinase"/>
    <property type="match status" value="1"/>
</dbReference>